<feature type="region of interest" description="Disordered" evidence="1">
    <location>
        <begin position="65"/>
        <end position="84"/>
    </location>
</feature>
<accession>A0A7Y1A1R7</accession>
<organism evidence="3 4">
    <name type="scientific">Pseudomonas veronii</name>
    <dbReference type="NCBI Taxonomy" id="76761"/>
    <lineage>
        <taxon>Bacteria</taxon>
        <taxon>Pseudomonadati</taxon>
        <taxon>Pseudomonadota</taxon>
        <taxon>Gammaproteobacteria</taxon>
        <taxon>Pseudomonadales</taxon>
        <taxon>Pseudomonadaceae</taxon>
        <taxon>Pseudomonas</taxon>
    </lineage>
</organism>
<evidence type="ECO:0000256" key="2">
    <source>
        <dbReference type="SAM" id="Phobius"/>
    </source>
</evidence>
<feature type="transmembrane region" description="Helical" evidence="2">
    <location>
        <begin position="20"/>
        <end position="44"/>
    </location>
</feature>
<proteinExistence type="predicted"/>
<protein>
    <submittedName>
        <fullName evidence="3">Uncharacterized protein</fullName>
    </submittedName>
</protein>
<evidence type="ECO:0000256" key="1">
    <source>
        <dbReference type="SAM" id="MobiDB-lite"/>
    </source>
</evidence>
<keyword evidence="2" id="KW-0812">Transmembrane</keyword>
<dbReference type="AlphaFoldDB" id="A0A7Y1A1R7"/>
<dbReference type="Proteomes" id="UP000537729">
    <property type="component" value="Unassembled WGS sequence"/>
</dbReference>
<dbReference type="RefSeq" id="WP_141123427.1">
    <property type="nucleotide sequence ID" value="NZ_JAAQWG010000004.1"/>
</dbReference>
<keyword evidence="2" id="KW-0472">Membrane</keyword>
<sequence length="84" mass="9354">MNISTFNPKGIRPWMIKYRFAARVFCLVMLPIAPFVFAAAILWANRSDFSEMKMLVKAAFLPWESIPAPSAPPKPGSGDRAKPS</sequence>
<name>A0A7Y1A1R7_PSEVE</name>
<gene>
    <name evidence="3" type="ORF">HBO38_03995</name>
</gene>
<evidence type="ECO:0000313" key="3">
    <source>
        <dbReference type="EMBL" id="NMY07618.1"/>
    </source>
</evidence>
<reference evidence="3 4" key="1">
    <citation type="journal article" date="2020" name="Front. Microbiol.">
        <title>Genetic Organization of the aprX-lipA2 Operon Affects the Proteolytic Potential of Pseudomonas Species in Milk.</title>
        <authorList>
            <person name="Maier C."/>
            <person name="Huptas C."/>
            <person name="von Neubeck M."/>
            <person name="Scherer S."/>
            <person name="Wenning M."/>
            <person name="Lucking G."/>
        </authorList>
    </citation>
    <scope>NUCLEOTIDE SEQUENCE [LARGE SCALE GENOMIC DNA]</scope>
    <source>
        <strain evidence="3 4">DSM 16272</strain>
    </source>
</reference>
<dbReference type="EMBL" id="JAAQWG010000004">
    <property type="protein sequence ID" value="NMY07618.1"/>
    <property type="molecule type" value="Genomic_DNA"/>
</dbReference>
<evidence type="ECO:0000313" key="4">
    <source>
        <dbReference type="Proteomes" id="UP000537729"/>
    </source>
</evidence>
<comment type="caution">
    <text evidence="3">The sequence shown here is derived from an EMBL/GenBank/DDBJ whole genome shotgun (WGS) entry which is preliminary data.</text>
</comment>
<keyword evidence="2" id="KW-1133">Transmembrane helix</keyword>